<feature type="binding site" evidence="7 8">
    <location>
        <position position="102"/>
    </location>
    <ligand>
        <name>S-adenosyl-L-methionine</name>
        <dbReference type="ChEBI" id="CHEBI:59789"/>
    </ligand>
</feature>
<dbReference type="InterPro" id="IPR020598">
    <property type="entry name" value="rRNA_Ade_methylase_Trfase_N"/>
</dbReference>
<dbReference type="PROSITE" id="PS51689">
    <property type="entry name" value="SAM_RNA_A_N6_MT"/>
    <property type="match status" value="1"/>
</dbReference>
<dbReference type="InterPro" id="IPR023165">
    <property type="entry name" value="rRNA_Ade_diMease-like_C"/>
</dbReference>
<keyword evidence="6 7" id="KW-0694">RNA-binding</keyword>
<keyword evidence="4 7" id="KW-0808">Transferase</keyword>
<dbReference type="GO" id="GO:0005829">
    <property type="term" value="C:cytosol"/>
    <property type="evidence" value="ECO:0007669"/>
    <property type="project" value="TreeGrafter"/>
</dbReference>
<keyword evidence="2 7" id="KW-0698">rRNA processing</keyword>
<dbReference type="PANTHER" id="PTHR11727">
    <property type="entry name" value="DIMETHYLADENOSINE TRANSFERASE"/>
    <property type="match status" value="1"/>
</dbReference>
<sequence>MKGRIYNIKNTRKIMEMHDITMKKSLGQNFLIDGNILRKIVDSADLKENDVVLEVGPGIGSLSEEILLRGNKLTSIEIDDRFIDILHENFEGMDNFKLVHGDALDDEIWKSANENPTPNVFIGNLPYVITTPILEKIFKNENKFDKIVVMVQKEVAERMTAKPGSKTYGSLSVFVSFFSNAKILFDVSEGSFIPRPKVKSSVVLLETIEREGRPDKFMDFVHTAFGMRRKTLLNSLSMGLDMEKSEVQEKIEKAGIDTNVRAENLNLNEFLNLYSIFNEK</sequence>
<feature type="binding site" evidence="7 8">
    <location>
        <position position="124"/>
    </location>
    <ligand>
        <name>S-adenosyl-L-methionine</name>
        <dbReference type="ChEBI" id="CHEBI:59789"/>
    </ligand>
</feature>
<feature type="binding site" evidence="7 8">
    <location>
        <position position="77"/>
    </location>
    <ligand>
        <name>S-adenosyl-L-methionine</name>
        <dbReference type="ChEBI" id="CHEBI:59789"/>
    </ligand>
</feature>
<keyword evidence="3 7" id="KW-0489">Methyltransferase</keyword>
<keyword evidence="1 7" id="KW-0963">Cytoplasm</keyword>
<evidence type="ECO:0000313" key="11">
    <source>
        <dbReference type="Proteomes" id="UP000245793"/>
    </source>
</evidence>
<evidence type="ECO:0000256" key="7">
    <source>
        <dbReference type="HAMAP-Rule" id="MF_00607"/>
    </source>
</evidence>
<dbReference type="Gene3D" id="1.10.8.100">
    <property type="entry name" value="Ribosomal RNA adenine dimethylase-like, domain 2"/>
    <property type="match status" value="1"/>
</dbReference>
<dbReference type="SUPFAM" id="SSF53335">
    <property type="entry name" value="S-adenosyl-L-methionine-dependent methyltransferases"/>
    <property type="match status" value="1"/>
</dbReference>
<dbReference type="PROSITE" id="PS01131">
    <property type="entry name" value="RRNA_A_DIMETH"/>
    <property type="match status" value="1"/>
</dbReference>
<feature type="binding site" evidence="7 8">
    <location>
        <position position="31"/>
    </location>
    <ligand>
        <name>S-adenosyl-L-methionine</name>
        <dbReference type="ChEBI" id="CHEBI:59789"/>
    </ligand>
</feature>
<dbReference type="EC" id="2.1.1.182" evidence="7"/>
<dbReference type="GO" id="GO:0003723">
    <property type="term" value="F:RNA binding"/>
    <property type="evidence" value="ECO:0007669"/>
    <property type="project" value="UniProtKB-UniRule"/>
</dbReference>
<evidence type="ECO:0000256" key="3">
    <source>
        <dbReference type="ARBA" id="ARBA00022603"/>
    </source>
</evidence>
<dbReference type="EMBL" id="QEKV01000001">
    <property type="protein sequence ID" value="PVY95577.1"/>
    <property type="molecule type" value="Genomic_DNA"/>
</dbReference>
<feature type="binding site" evidence="7 8">
    <location>
        <position position="56"/>
    </location>
    <ligand>
        <name>S-adenosyl-L-methionine</name>
        <dbReference type="ChEBI" id="CHEBI:59789"/>
    </ligand>
</feature>
<dbReference type="InterPro" id="IPR020596">
    <property type="entry name" value="rRNA_Ade_Mease_Trfase_CS"/>
</dbReference>
<evidence type="ECO:0000259" key="9">
    <source>
        <dbReference type="SMART" id="SM00650"/>
    </source>
</evidence>
<dbReference type="Proteomes" id="UP000245793">
    <property type="component" value="Unassembled WGS sequence"/>
</dbReference>
<comment type="function">
    <text evidence="7">Specifically dimethylates two adjacent adenosines (A1518 and A1519) in the loop of a conserved hairpin near the 3'-end of 16S rRNA in the 30S particle. May play a critical role in biogenesis of 30S subunits.</text>
</comment>
<gene>
    <name evidence="7" type="primary">rsmA</name>
    <name evidence="7" type="synonym">ksgA</name>
    <name evidence="10" type="ORF">C7381_101103</name>
</gene>
<proteinExistence type="inferred from homology"/>
<organism evidence="10 11">
    <name type="scientific">Ezakiella coagulans</name>
    <dbReference type="NCBI Taxonomy" id="46507"/>
    <lineage>
        <taxon>Bacteria</taxon>
        <taxon>Bacillati</taxon>
        <taxon>Bacillota</taxon>
        <taxon>Tissierellia</taxon>
        <taxon>Ezakiella</taxon>
    </lineage>
</organism>
<comment type="similarity">
    <text evidence="7">Belongs to the class I-like SAM-binding methyltransferase superfamily. rRNA adenine N(6)-methyltransferase family. RsmA subfamily.</text>
</comment>
<dbReference type="RefSeq" id="WP_245893658.1">
    <property type="nucleotide sequence ID" value="NZ_CAUPJO010000006.1"/>
</dbReference>
<keyword evidence="11" id="KW-1185">Reference proteome</keyword>
<evidence type="ECO:0000256" key="5">
    <source>
        <dbReference type="ARBA" id="ARBA00022691"/>
    </source>
</evidence>
<dbReference type="CDD" id="cd02440">
    <property type="entry name" value="AdoMet_MTases"/>
    <property type="match status" value="1"/>
</dbReference>
<evidence type="ECO:0000313" key="10">
    <source>
        <dbReference type="EMBL" id="PVY95577.1"/>
    </source>
</evidence>
<comment type="subcellular location">
    <subcellularLocation>
        <location evidence="7">Cytoplasm</location>
    </subcellularLocation>
</comment>
<dbReference type="HAMAP" id="MF_00607">
    <property type="entry name" value="16SrRNA_methyltr_A"/>
    <property type="match status" value="1"/>
</dbReference>
<dbReference type="Pfam" id="PF00398">
    <property type="entry name" value="RrnaAD"/>
    <property type="match status" value="1"/>
</dbReference>
<accession>A0A2U1E6K9</accession>
<feature type="binding site" evidence="7 8">
    <location>
        <position position="29"/>
    </location>
    <ligand>
        <name>S-adenosyl-L-methionine</name>
        <dbReference type="ChEBI" id="CHEBI:59789"/>
    </ligand>
</feature>
<evidence type="ECO:0000256" key="1">
    <source>
        <dbReference type="ARBA" id="ARBA00022490"/>
    </source>
</evidence>
<dbReference type="Gene3D" id="3.40.50.150">
    <property type="entry name" value="Vaccinia Virus protein VP39"/>
    <property type="match status" value="1"/>
</dbReference>
<dbReference type="InterPro" id="IPR029063">
    <property type="entry name" value="SAM-dependent_MTases_sf"/>
</dbReference>
<dbReference type="NCBIfam" id="TIGR00755">
    <property type="entry name" value="ksgA"/>
    <property type="match status" value="1"/>
</dbReference>
<evidence type="ECO:0000256" key="2">
    <source>
        <dbReference type="ARBA" id="ARBA00022552"/>
    </source>
</evidence>
<feature type="domain" description="Ribosomal RNA adenine methylase transferase N-terminal" evidence="9">
    <location>
        <begin position="36"/>
        <end position="209"/>
    </location>
</feature>
<dbReference type="SMART" id="SM00650">
    <property type="entry name" value="rADc"/>
    <property type="match status" value="1"/>
</dbReference>
<comment type="caution">
    <text evidence="10">The sequence shown here is derived from an EMBL/GenBank/DDBJ whole genome shotgun (WGS) entry which is preliminary data.</text>
</comment>
<protein>
    <recommendedName>
        <fullName evidence="7">Ribosomal RNA small subunit methyltransferase A</fullName>
        <ecNumber evidence="7">2.1.1.182</ecNumber>
    </recommendedName>
    <alternativeName>
        <fullName evidence="7">16S rRNA (adenine(1518)-N(6)/adenine(1519)-N(6))-dimethyltransferase</fullName>
    </alternativeName>
    <alternativeName>
        <fullName evidence="7">16S rRNA dimethyladenosine transferase</fullName>
    </alternativeName>
    <alternativeName>
        <fullName evidence="7">16S rRNA dimethylase</fullName>
    </alternativeName>
    <alternativeName>
        <fullName evidence="7">S-adenosylmethionine-6-N', N'-adenosyl(rRNA) dimethyltransferase</fullName>
    </alternativeName>
</protein>
<keyword evidence="5 7" id="KW-0949">S-adenosyl-L-methionine</keyword>
<dbReference type="InterPro" id="IPR001737">
    <property type="entry name" value="KsgA/Erm"/>
</dbReference>
<reference evidence="10 11" key="1">
    <citation type="submission" date="2018-04" db="EMBL/GenBank/DDBJ databases">
        <title>Genomic Encyclopedia of Type Strains, Phase IV (KMG-IV): sequencing the most valuable type-strain genomes for metagenomic binning, comparative biology and taxonomic classification.</title>
        <authorList>
            <person name="Goeker M."/>
        </authorList>
    </citation>
    <scope>NUCLEOTIDE SEQUENCE [LARGE SCALE GENOMIC DNA]</scope>
    <source>
        <strain evidence="10 11">DSM 20705</strain>
    </source>
</reference>
<comment type="catalytic activity">
    <reaction evidence="7">
        <text>adenosine(1518)/adenosine(1519) in 16S rRNA + 4 S-adenosyl-L-methionine = N(6)-dimethyladenosine(1518)/N(6)-dimethyladenosine(1519) in 16S rRNA + 4 S-adenosyl-L-homocysteine + 4 H(+)</text>
        <dbReference type="Rhea" id="RHEA:19609"/>
        <dbReference type="Rhea" id="RHEA-COMP:10232"/>
        <dbReference type="Rhea" id="RHEA-COMP:10233"/>
        <dbReference type="ChEBI" id="CHEBI:15378"/>
        <dbReference type="ChEBI" id="CHEBI:57856"/>
        <dbReference type="ChEBI" id="CHEBI:59789"/>
        <dbReference type="ChEBI" id="CHEBI:74411"/>
        <dbReference type="ChEBI" id="CHEBI:74493"/>
        <dbReference type="EC" id="2.1.1.182"/>
    </reaction>
</comment>
<dbReference type="PANTHER" id="PTHR11727:SF7">
    <property type="entry name" value="DIMETHYLADENOSINE TRANSFERASE-RELATED"/>
    <property type="match status" value="1"/>
</dbReference>
<name>A0A2U1E6K9_9FIRM</name>
<dbReference type="InterPro" id="IPR011530">
    <property type="entry name" value="rRNA_adenine_dimethylase"/>
</dbReference>
<dbReference type="AlphaFoldDB" id="A0A2U1E6K9"/>
<evidence type="ECO:0000256" key="4">
    <source>
        <dbReference type="ARBA" id="ARBA00022679"/>
    </source>
</evidence>
<dbReference type="GO" id="GO:0052908">
    <property type="term" value="F:16S rRNA (adenine(1518)-N(6)/adenine(1519)-N(6))-dimethyltransferase activity"/>
    <property type="evidence" value="ECO:0007669"/>
    <property type="project" value="UniProtKB-EC"/>
</dbReference>
<evidence type="ECO:0000256" key="6">
    <source>
        <dbReference type="ARBA" id="ARBA00022884"/>
    </source>
</evidence>
<dbReference type="FunFam" id="3.40.50.150:FF:000023">
    <property type="entry name" value="Ribosomal RNA small subunit methyltransferase A"/>
    <property type="match status" value="1"/>
</dbReference>
<evidence type="ECO:0000256" key="8">
    <source>
        <dbReference type="PROSITE-ProRule" id="PRU01026"/>
    </source>
</evidence>